<dbReference type="Gene3D" id="1.10.260.40">
    <property type="entry name" value="lambda repressor-like DNA-binding domains"/>
    <property type="match status" value="1"/>
</dbReference>
<reference evidence="2" key="1">
    <citation type="submission" date="2020-07" db="EMBL/GenBank/DDBJ databases">
        <title>Pseudomonas chaetoceroseae sp. nov., a new member of the Pseudomonas oleovorans group isolated from a culture of Chaetoceros calcitrans.</title>
        <authorList>
            <person name="Girard L."/>
            <person name="Lood C."/>
            <person name="De Mot R."/>
            <person name="Baudart J."/>
        </authorList>
    </citation>
    <scope>NUCLEOTIDE SEQUENCE</scope>
    <source>
        <strain evidence="2">536</strain>
    </source>
</reference>
<evidence type="ECO:0000313" key="2">
    <source>
        <dbReference type="EMBL" id="MBG0835174.1"/>
    </source>
</evidence>
<dbReference type="AlphaFoldDB" id="A0A931D0F4"/>
<evidence type="ECO:0000313" key="3">
    <source>
        <dbReference type="Proteomes" id="UP000596932"/>
    </source>
</evidence>
<feature type="domain" description="HTH cro/C1-type" evidence="1">
    <location>
        <begin position="7"/>
        <end position="51"/>
    </location>
</feature>
<dbReference type="RefSeq" id="WP_196474704.1">
    <property type="nucleotide sequence ID" value="NZ_JACFYX020000006.1"/>
</dbReference>
<dbReference type="PROSITE" id="PS50943">
    <property type="entry name" value="HTH_CROC1"/>
    <property type="match status" value="1"/>
</dbReference>
<dbReference type="EMBL" id="JACFYX010000006">
    <property type="protein sequence ID" value="MBG0835174.1"/>
    <property type="molecule type" value="Genomic_DNA"/>
</dbReference>
<organism evidence="2 3">
    <name type="scientific">Pseudomonas chaetocerotis</name>
    <dbReference type="NCBI Taxonomy" id="2758695"/>
    <lineage>
        <taxon>Bacteria</taxon>
        <taxon>Pseudomonadati</taxon>
        <taxon>Pseudomonadota</taxon>
        <taxon>Gammaproteobacteria</taxon>
        <taxon>Pseudomonadales</taxon>
        <taxon>Pseudomonadaceae</taxon>
        <taxon>Pseudomonas</taxon>
    </lineage>
</organism>
<dbReference type="InterPro" id="IPR010982">
    <property type="entry name" value="Lambda_DNA-bd_dom_sf"/>
</dbReference>
<keyword evidence="3" id="KW-1185">Reference proteome</keyword>
<sequence length="79" mass="8922">MDLPAKLKALRMHEGLTQGDFCEQLQISLSTYKKQELSLRSDISATVLLKVTNHPRFKKYTLWLMTGDTAPECGQVSPL</sequence>
<dbReference type="GO" id="GO:0003677">
    <property type="term" value="F:DNA binding"/>
    <property type="evidence" value="ECO:0007669"/>
    <property type="project" value="InterPro"/>
</dbReference>
<proteinExistence type="predicted"/>
<dbReference type="CDD" id="cd00093">
    <property type="entry name" value="HTH_XRE"/>
    <property type="match status" value="1"/>
</dbReference>
<dbReference type="SUPFAM" id="SSF47413">
    <property type="entry name" value="lambda repressor-like DNA-binding domains"/>
    <property type="match status" value="1"/>
</dbReference>
<evidence type="ECO:0000259" key="1">
    <source>
        <dbReference type="PROSITE" id="PS50943"/>
    </source>
</evidence>
<dbReference type="InterPro" id="IPR001387">
    <property type="entry name" value="Cro/C1-type_HTH"/>
</dbReference>
<protein>
    <submittedName>
        <fullName evidence="2">Helix-turn-helix transcriptional regulator</fullName>
    </submittedName>
</protein>
<accession>A0A931D0F4</accession>
<gene>
    <name evidence="2" type="ORF">H3221_08620</name>
</gene>
<dbReference type="Proteomes" id="UP000596932">
    <property type="component" value="Unassembled WGS sequence"/>
</dbReference>
<name>A0A931D0F4_9PSED</name>
<comment type="caution">
    <text evidence="2">The sequence shown here is derived from an EMBL/GenBank/DDBJ whole genome shotgun (WGS) entry which is preliminary data.</text>
</comment>